<proteinExistence type="predicted"/>
<dbReference type="Pfam" id="PF00903">
    <property type="entry name" value="Glyoxalase"/>
    <property type="match status" value="1"/>
</dbReference>
<keyword evidence="3" id="KW-1185">Reference proteome</keyword>
<sequence>MNIRLSTIIIYAKDMHRSAQFYSTHFGYETSGEINEGLIELHPSSGGADILIHKAAKSLKLGSAAIKLSFSVSDVQAFVDSAMLGGLAFGAVHQANGYAFANTKDPDGNSISVSSRIFRQ</sequence>
<reference evidence="2 3" key="1">
    <citation type="submission" date="2020-08" db="EMBL/GenBank/DDBJ databases">
        <title>A Genomic Blueprint of the Chicken Gut Microbiome.</title>
        <authorList>
            <person name="Gilroy R."/>
            <person name="Ravi A."/>
            <person name="Getino M."/>
            <person name="Pursley I."/>
            <person name="Horton D.L."/>
            <person name="Alikhan N.-F."/>
            <person name="Baker D."/>
            <person name="Gharbi K."/>
            <person name="Hall N."/>
            <person name="Watson M."/>
            <person name="Adriaenssens E.M."/>
            <person name="Foster-Nyarko E."/>
            <person name="Jarju S."/>
            <person name="Secka A."/>
            <person name="Antonio M."/>
            <person name="Oren A."/>
            <person name="Chaudhuri R."/>
            <person name="La Ragione R.M."/>
            <person name="Hildebrand F."/>
            <person name="Pallen M.J."/>
        </authorList>
    </citation>
    <scope>NUCLEOTIDE SEQUENCE [LARGE SCALE GENOMIC DNA]</scope>
    <source>
        <strain evidence="2 3">Sa2CVA6</strain>
    </source>
</reference>
<dbReference type="PROSITE" id="PS51819">
    <property type="entry name" value="VOC"/>
    <property type="match status" value="1"/>
</dbReference>
<dbReference type="SUPFAM" id="SSF54593">
    <property type="entry name" value="Glyoxalase/Bleomycin resistance protein/Dihydroxybiphenyl dioxygenase"/>
    <property type="match status" value="1"/>
</dbReference>
<dbReference type="RefSeq" id="WP_191724461.1">
    <property type="nucleotide sequence ID" value="NZ_JACSQK010000009.1"/>
</dbReference>
<dbReference type="EMBL" id="JACSQK010000009">
    <property type="protein sequence ID" value="MBD7962041.1"/>
    <property type="molecule type" value="Genomic_DNA"/>
</dbReference>
<dbReference type="InterPro" id="IPR037523">
    <property type="entry name" value="VOC_core"/>
</dbReference>
<evidence type="ECO:0000313" key="2">
    <source>
        <dbReference type="EMBL" id="MBD7962041.1"/>
    </source>
</evidence>
<protein>
    <submittedName>
        <fullName evidence="2">VOC family protein</fullName>
    </submittedName>
</protein>
<evidence type="ECO:0000259" key="1">
    <source>
        <dbReference type="PROSITE" id="PS51819"/>
    </source>
</evidence>
<dbReference type="InterPro" id="IPR004360">
    <property type="entry name" value="Glyas_Fos-R_dOase_dom"/>
</dbReference>
<feature type="domain" description="VOC" evidence="1">
    <location>
        <begin position="4"/>
        <end position="116"/>
    </location>
</feature>
<dbReference type="InterPro" id="IPR029068">
    <property type="entry name" value="Glyas_Bleomycin-R_OHBP_Dase"/>
</dbReference>
<accession>A0ABR8SEY5</accession>
<organism evidence="2 3">
    <name type="scientific">Comamonas avium</name>
    <dbReference type="NCBI Taxonomy" id="2762231"/>
    <lineage>
        <taxon>Bacteria</taxon>
        <taxon>Pseudomonadati</taxon>
        <taxon>Pseudomonadota</taxon>
        <taxon>Betaproteobacteria</taxon>
        <taxon>Burkholderiales</taxon>
        <taxon>Comamonadaceae</taxon>
        <taxon>Comamonas</taxon>
    </lineage>
</organism>
<dbReference type="Gene3D" id="3.10.180.10">
    <property type="entry name" value="2,3-Dihydroxybiphenyl 1,2-Dioxygenase, domain 1"/>
    <property type="match status" value="1"/>
</dbReference>
<name>A0ABR8SEY5_9BURK</name>
<gene>
    <name evidence="2" type="ORF">H9646_16340</name>
</gene>
<comment type="caution">
    <text evidence="2">The sequence shown here is derived from an EMBL/GenBank/DDBJ whole genome shotgun (WGS) entry which is preliminary data.</text>
</comment>
<dbReference type="Proteomes" id="UP000634919">
    <property type="component" value="Unassembled WGS sequence"/>
</dbReference>
<evidence type="ECO:0000313" key="3">
    <source>
        <dbReference type="Proteomes" id="UP000634919"/>
    </source>
</evidence>